<feature type="repeat" description="TPR" evidence="3">
    <location>
        <begin position="111"/>
        <end position="144"/>
    </location>
</feature>
<keyword evidence="4" id="KW-0175">Coiled coil</keyword>
<evidence type="ECO:0000256" key="2">
    <source>
        <dbReference type="ARBA" id="ARBA00022803"/>
    </source>
</evidence>
<feature type="coiled-coil region" evidence="4">
    <location>
        <begin position="605"/>
        <end position="704"/>
    </location>
</feature>
<comment type="caution">
    <text evidence="6">The sequence shown here is derived from an EMBL/GenBank/DDBJ whole genome shotgun (WGS) entry which is preliminary data.</text>
</comment>
<dbReference type="Pfam" id="PF14559">
    <property type="entry name" value="TPR_19"/>
    <property type="match status" value="1"/>
</dbReference>
<keyword evidence="7" id="KW-1185">Reference proteome</keyword>
<dbReference type="SUPFAM" id="SSF48452">
    <property type="entry name" value="TPR-like"/>
    <property type="match status" value="2"/>
</dbReference>
<accession>A0A5D0MKH2</accession>
<dbReference type="Gene3D" id="1.25.40.10">
    <property type="entry name" value="Tetratricopeptide repeat domain"/>
    <property type="match status" value="5"/>
</dbReference>
<gene>
    <name evidence="6" type="ORF">FXF47_01085</name>
</gene>
<dbReference type="Proteomes" id="UP000324143">
    <property type="component" value="Unassembled WGS sequence"/>
</dbReference>
<evidence type="ECO:0000256" key="5">
    <source>
        <dbReference type="SAM" id="MobiDB-lite"/>
    </source>
</evidence>
<feature type="region of interest" description="Disordered" evidence="5">
    <location>
        <begin position="821"/>
        <end position="842"/>
    </location>
</feature>
<dbReference type="SMART" id="SM00028">
    <property type="entry name" value="TPR"/>
    <property type="match status" value="7"/>
</dbReference>
<proteinExistence type="predicted"/>
<evidence type="ECO:0000256" key="4">
    <source>
        <dbReference type="SAM" id="Coils"/>
    </source>
</evidence>
<evidence type="ECO:0000256" key="3">
    <source>
        <dbReference type="PROSITE-ProRule" id="PRU00339"/>
    </source>
</evidence>
<keyword evidence="1" id="KW-0677">Repeat</keyword>
<name>A0A5D0MKH2_9BACT</name>
<keyword evidence="2 3" id="KW-0802">TPR repeat</keyword>
<dbReference type="PROSITE" id="PS50005">
    <property type="entry name" value="TPR"/>
    <property type="match status" value="2"/>
</dbReference>
<organism evidence="6 7">
    <name type="scientific">Candidatus Mcinerneyibacterium aminivorans</name>
    <dbReference type="NCBI Taxonomy" id="2703815"/>
    <lineage>
        <taxon>Bacteria</taxon>
        <taxon>Candidatus Macinerneyibacteriota</taxon>
        <taxon>Candidatus Mcinerneyibacteria</taxon>
        <taxon>Candidatus Mcinerneyibacteriales</taxon>
        <taxon>Candidatus Mcinerneyibacteriaceae</taxon>
        <taxon>Candidatus Mcinerneyibacterium</taxon>
    </lineage>
</organism>
<dbReference type="PANTHER" id="PTHR45586">
    <property type="entry name" value="TPR REPEAT-CONTAINING PROTEIN PA4667"/>
    <property type="match status" value="1"/>
</dbReference>
<dbReference type="InterPro" id="IPR019734">
    <property type="entry name" value="TPR_rpt"/>
</dbReference>
<dbReference type="InterPro" id="IPR011990">
    <property type="entry name" value="TPR-like_helical_dom_sf"/>
</dbReference>
<sequence length="842" mass="99225">MANTNKQLLRASKYIQKEQFKKAIQIYKNLLSSMGNDPKILNKLGDTYLKMGKIDRAMEVFQNVADYYEKKGFFQNAIAIYKKMLREKNDVSLKMNIADLYVKIGSESEAEYYYNEYSEYYMRNENIQKAIPAYEKIVDINPDNMELKRKLAGLYHYIEDYQKMLGIYQSIFYGLLNEDKKEELDDIFNNLTKSCKDNDLLDNDIYFNIFNDYIDYLYKNEKKEAALNTAFDMATTLYENKNLKKSEKLLRKILEKNKEKIPARVKLIEIYKEQDKTDRLVEEYLSMAEYIKDDEPDRAEVIYQTVLKFDPENTTAKNFLKKKGSEKDDKDKIGVDLSEVEVSQSDKIKDRLNVDLDEVDSEGKGEEFKLEDGEIKEAGQQTSELESALQDIFKSYNKEINKNKSLLTGIEDKSSNLIPKIDDVITSFKKGIEDQLGGDPRNRYDMAIGFKEMGLIDSAIEEFRKLSLMDDYRIKSLNLLAQCLIEKEEYESAIEEFHEVLASEEITRDERDAIYYNIAVAYFKQQSFAQAYDYISQIENKEIFKKDKMYQKIILKLEETESVKTDDDDLEIEVEIEEESGILKADKSEKEKESKQDDYYSKSMNFQQNEKMQNQREEINSMKKEIKLLRKVLVALKDKYEQEVNNNDYTNKIKKLTKKVNRLERENSDLKDKIKNIESLKDTMNDIKEKFNGVEIELSELKEKVEDVDKYSHSLKQIGDFKDSLTNIEEITEKIRKVDSIEKELDKIENIKQRENDMLNYFMEYKEQIDQLSDKIKKLQKSRPEGLKDTVQSLKARIINLEGKFDDKLKDIEKDIKNAEVKKEKNESKEKKEEKQNKISFM</sequence>
<feature type="repeat" description="TPR" evidence="3">
    <location>
        <begin position="38"/>
        <end position="71"/>
    </location>
</feature>
<protein>
    <submittedName>
        <fullName evidence="6">Tetratricopeptide repeat protein</fullName>
    </submittedName>
</protein>
<feature type="coiled-coil region" evidence="4">
    <location>
        <begin position="731"/>
        <end position="782"/>
    </location>
</feature>
<dbReference type="InterPro" id="IPR051012">
    <property type="entry name" value="CellSynth/LPSAsmb/PSIAsmb"/>
</dbReference>
<evidence type="ECO:0000313" key="7">
    <source>
        <dbReference type="Proteomes" id="UP000324143"/>
    </source>
</evidence>
<dbReference type="Gene3D" id="1.20.58.60">
    <property type="match status" value="1"/>
</dbReference>
<dbReference type="PANTHER" id="PTHR45586:SF1">
    <property type="entry name" value="LIPOPOLYSACCHARIDE ASSEMBLY PROTEIN B"/>
    <property type="match status" value="1"/>
</dbReference>
<dbReference type="Pfam" id="PF13181">
    <property type="entry name" value="TPR_8"/>
    <property type="match status" value="1"/>
</dbReference>
<evidence type="ECO:0000313" key="6">
    <source>
        <dbReference type="EMBL" id="TYB32041.1"/>
    </source>
</evidence>
<dbReference type="EMBL" id="VSIX01000010">
    <property type="protein sequence ID" value="TYB32041.1"/>
    <property type="molecule type" value="Genomic_DNA"/>
</dbReference>
<dbReference type="AlphaFoldDB" id="A0A5D0MKH2"/>
<reference evidence="6" key="1">
    <citation type="submission" date="2019-08" db="EMBL/GenBank/DDBJ databases">
        <title>Genomic characterization of a novel candidate phylum (ARYD3) from a high temperature, high salinity tertiary oil reservoir in north central Oklahoma, USA.</title>
        <authorList>
            <person name="Youssef N.H."/>
            <person name="Yadav A."/>
            <person name="Elshahed M.S."/>
        </authorList>
    </citation>
    <scope>NUCLEOTIDE SEQUENCE [LARGE SCALE GENOMIC DNA]</scope>
    <source>
        <strain evidence="6">ARYD3</strain>
    </source>
</reference>
<evidence type="ECO:0000256" key="1">
    <source>
        <dbReference type="ARBA" id="ARBA00022737"/>
    </source>
</evidence>